<feature type="chain" id="PRO_5044815842" evidence="1">
    <location>
        <begin position="20"/>
        <end position="170"/>
    </location>
</feature>
<reference evidence="2 3" key="1">
    <citation type="submission" date="2024-06" db="EMBL/GenBank/DDBJ databases">
        <authorList>
            <person name="Pan Q."/>
            <person name="Wen M."/>
            <person name="Jouanno E."/>
            <person name="Zahm M."/>
            <person name="Klopp C."/>
            <person name="Cabau C."/>
            <person name="Louis A."/>
            <person name="Berthelot C."/>
            <person name="Parey E."/>
            <person name="Roest Crollius H."/>
            <person name="Montfort J."/>
            <person name="Robinson-Rechavi M."/>
            <person name="Bouchez O."/>
            <person name="Lampietro C."/>
            <person name="Lopez Roques C."/>
            <person name="Donnadieu C."/>
            <person name="Postlethwait J."/>
            <person name="Bobe J."/>
            <person name="Verreycken H."/>
            <person name="Guiguen Y."/>
        </authorList>
    </citation>
    <scope>NUCLEOTIDE SEQUENCE [LARGE SCALE GENOMIC DNA]</scope>
    <source>
        <strain evidence="2">Up_M1</strain>
        <tissue evidence="2">Testis</tissue>
    </source>
</reference>
<sequence length="170" mass="19035">MKRRQLLLALPLLPTITETFEDSLTAHPVHLAQDQPPTQCSQSLEEYIVSIQALARPVAPTSSGPVRIHRAGRPRHISKPQIKHSVVASLPQETARAIWKITTSPITTKGESPEQLSTILGMDMECVGRDPMEWLYGQTQTETRTHIPRRTQTRTDTCLRENISAALWAL</sequence>
<proteinExistence type="predicted"/>
<keyword evidence="3" id="KW-1185">Reference proteome</keyword>
<organism evidence="2 3">
    <name type="scientific">Umbra pygmaea</name>
    <name type="common">Eastern mudminnow</name>
    <dbReference type="NCBI Taxonomy" id="75934"/>
    <lineage>
        <taxon>Eukaryota</taxon>
        <taxon>Metazoa</taxon>
        <taxon>Chordata</taxon>
        <taxon>Craniata</taxon>
        <taxon>Vertebrata</taxon>
        <taxon>Euteleostomi</taxon>
        <taxon>Actinopterygii</taxon>
        <taxon>Neopterygii</taxon>
        <taxon>Teleostei</taxon>
        <taxon>Protacanthopterygii</taxon>
        <taxon>Esociformes</taxon>
        <taxon>Umbridae</taxon>
        <taxon>Umbra</taxon>
    </lineage>
</organism>
<feature type="signal peptide" evidence="1">
    <location>
        <begin position="1"/>
        <end position="19"/>
    </location>
</feature>
<keyword evidence="1" id="KW-0732">Signal</keyword>
<dbReference type="EMBL" id="JAGEUA010000010">
    <property type="protein sequence ID" value="KAL0964154.1"/>
    <property type="molecule type" value="Genomic_DNA"/>
</dbReference>
<protein>
    <submittedName>
        <fullName evidence="2">Uncharacterized protein</fullName>
    </submittedName>
</protein>
<dbReference type="AlphaFoldDB" id="A0ABD0W087"/>
<evidence type="ECO:0000256" key="1">
    <source>
        <dbReference type="SAM" id="SignalP"/>
    </source>
</evidence>
<dbReference type="PANTHER" id="PTHR15426">
    <property type="entry name" value="PROTEIN DEPP1"/>
    <property type="match status" value="1"/>
</dbReference>
<evidence type="ECO:0000313" key="2">
    <source>
        <dbReference type="EMBL" id="KAL0964154.1"/>
    </source>
</evidence>
<comment type="caution">
    <text evidence="2">The sequence shown here is derived from an EMBL/GenBank/DDBJ whole genome shotgun (WGS) entry which is preliminary data.</text>
</comment>
<evidence type="ECO:0000313" key="3">
    <source>
        <dbReference type="Proteomes" id="UP001557470"/>
    </source>
</evidence>
<dbReference type="InterPro" id="IPR020133">
    <property type="entry name" value="DEPP"/>
</dbReference>
<dbReference type="Proteomes" id="UP001557470">
    <property type="component" value="Unassembled WGS sequence"/>
</dbReference>
<accession>A0ABD0W087</accession>
<dbReference type="PANTHER" id="PTHR15426:SF6">
    <property type="entry name" value="PROTEIN DEPP1"/>
    <property type="match status" value="1"/>
</dbReference>
<gene>
    <name evidence="2" type="ORF">UPYG_G00319920</name>
</gene>
<name>A0ABD0W087_UMBPY</name>